<dbReference type="PROSITE" id="PS51257">
    <property type="entry name" value="PROKAR_LIPOPROTEIN"/>
    <property type="match status" value="1"/>
</dbReference>
<comment type="similarity">
    <text evidence="3">Belongs to the alpha-acetolactate decarboxylase family.</text>
</comment>
<protein>
    <recommendedName>
        <fullName evidence="5">Alpha-acetolactate decarboxylase</fullName>
        <ecNumber evidence="4">4.1.1.5</ecNumber>
    </recommendedName>
</protein>
<accession>A0ABQ5MM62</accession>
<comment type="caution">
    <text evidence="9">The sequence shown here is derived from an EMBL/GenBank/DDBJ whole genome shotgun (WGS) entry which is preliminary data.</text>
</comment>
<dbReference type="EC" id="4.1.1.5" evidence="4"/>
<evidence type="ECO:0000313" key="10">
    <source>
        <dbReference type="Proteomes" id="UP001143543"/>
    </source>
</evidence>
<dbReference type="SUPFAM" id="SSF117856">
    <property type="entry name" value="AF0104/ALDC/Ptd012-like"/>
    <property type="match status" value="1"/>
</dbReference>
<evidence type="ECO:0000256" key="2">
    <source>
        <dbReference type="ARBA" id="ARBA00005170"/>
    </source>
</evidence>
<keyword evidence="10" id="KW-1185">Reference proteome</keyword>
<evidence type="ECO:0000256" key="5">
    <source>
        <dbReference type="ARBA" id="ARBA00020164"/>
    </source>
</evidence>
<evidence type="ECO:0000313" key="9">
    <source>
        <dbReference type="EMBL" id="GLB50437.1"/>
    </source>
</evidence>
<comment type="catalytic activity">
    <reaction evidence="1">
        <text>(2S)-2-acetolactate + H(+) = (R)-acetoin + CO2</text>
        <dbReference type="Rhea" id="RHEA:21580"/>
        <dbReference type="ChEBI" id="CHEBI:15378"/>
        <dbReference type="ChEBI" id="CHEBI:15686"/>
        <dbReference type="ChEBI" id="CHEBI:16526"/>
        <dbReference type="ChEBI" id="CHEBI:58476"/>
        <dbReference type="EC" id="4.1.1.5"/>
    </reaction>
</comment>
<organism evidence="9 10">
    <name type="scientific">Neptunitalea lumnitzerae</name>
    <dbReference type="NCBI Taxonomy" id="2965509"/>
    <lineage>
        <taxon>Bacteria</taxon>
        <taxon>Pseudomonadati</taxon>
        <taxon>Bacteroidota</taxon>
        <taxon>Flavobacteriia</taxon>
        <taxon>Flavobacteriales</taxon>
        <taxon>Flavobacteriaceae</taxon>
        <taxon>Neptunitalea</taxon>
    </lineage>
</organism>
<evidence type="ECO:0000256" key="7">
    <source>
        <dbReference type="ARBA" id="ARBA00023061"/>
    </source>
</evidence>
<dbReference type="PANTHER" id="PTHR35524">
    <property type="entry name" value="ALPHA-ACETOLACTATE DECARBOXYLASE"/>
    <property type="match status" value="1"/>
</dbReference>
<gene>
    <name evidence="9" type="ORF">Y10_28050</name>
</gene>
<dbReference type="Gene3D" id="3.30.1330.80">
    <property type="entry name" value="Hypothetical protein, similar to alpha- acetolactate decarboxylase, domain 2"/>
    <property type="match status" value="1"/>
</dbReference>
<reference evidence="9" key="1">
    <citation type="submission" date="2022-07" db="EMBL/GenBank/DDBJ databases">
        <title>Taxonomy of Novel Oxalotrophic and Methylotrophic Bacteria.</title>
        <authorList>
            <person name="Sahin N."/>
            <person name="Tani A."/>
        </authorList>
    </citation>
    <scope>NUCLEOTIDE SEQUENCE</scope>
    <source>
        <strain evidence="9">Y10</strain>
    </source>
</reference>
<name>A0ABQ5MM62_9FLAO</name>
<dbReference type="RefSeq" id="WP_281766061.1">
    <property type="nucleotide sequence ID" value="NZ_BRVO01000003.1"/>
</dbReference>
<evidence type="ECO:0000256" key="3">
    <source>
        <dbReference type="ARBA" id="ARBA00007106"/>
    </source>
</evidence>
<comment type="pathway">
    <text evidence="2">Polyol metabolism; (R,R)-butane-2,3-diol biosynthesis; (R,R)-butane-2,3-diol from pyruvate: step 2/3.</text>
</comment>
<sequence>MNRILLLKIAILSFFGYSIIGCAENKKKERSSTPPEVKISGAMKNVMRKGQLQGTILLDTISNKTGLYGLGPVAYLKGEILVNNGNSYVATVTSDTTMSVTKNSTISAPFFVYANATDWTTITVPDTIKNSKALEHFIDTISTTYKRPFPFKLEGTVNNATIHVQNLPDGTKVASRADAHKGQVTYPISNKAVTIVGFFSTEHQAVFTHHDSYVHMHLITKDEKQMGHLDAIEIDALTLYVPKQ</sequence>
<keyword evidence="6" id="KW-0210">Decarboxylase</keyword>
<dbReference type="Pfam" id="PF03306">
    <property type="entry name" value="AAL_decarboxy"/>
    <property type="match status" value="1"/>
</dbReference>
<dbReference type="PANTHER" id="PTHR35524:SF1">
    <property type="entry name" value="ALPHA-ACETOLACTATE DECARBOXYLASE"/>
    <property type="match status" value="1"/>
</dbReference>
<keyword evidence="7" id="KW-0005">Acetoin biosynthesis</keyword>
<dbReference type="InterPro" id="IPR005128">
    <property type="entry name" value="Acetolactate_a_deCO2ase"/>
</dbReference>
<dbReference type="EMBL" id="BRVO01000003">
    <property type="protein sequence ID" value="GLB50437.1"/>
    <property type="molecule type" value="Genomic_DNA"/>
</dbReference>
<evidence type="ECO:0000256" key="6">
    <source>
        <dbReference type="ARBA" id="ARBA00022793"/>
    </source>
</evidence>
<dbReference type="Proteomes" id="UP001143543">
    <property type="component" value="Unassembled WGS sequence"/>
</dbReference>
<keyword evidence="8" id="KW-0456">Lyase</keyword>
<proteinExistence type="inferred from homology"/>
<evidence type="ECO:0000256" key="1">
    <source>
        <dbReference type="ARBA" id="ARBA00001784"/>
    </source>
</evidence>
<evidence type="ECO:0000256" key="4">
    <source>
        <dbReference type="ARBA" id="ARBA00013204"/>
    </source>
</evidence>
<evidence type="ECO:0000256" key="8">
    <source>
        <dbReference type="ARBA" id="ARBA00023239"/>
    </source>
</evidence>